<keyword evidence="1" id="KW-1133">Transmembrane helix</keyword>
<organism evidence="2 3">
    <name type="scientific">Metarhizium guizhouense (strain ARSEF 977)</name>
    <dbReference type="NCBI Taxonomy" id="1276136"/>
    <lineage>
        <taxon>Eukaryota</taxon>
        <taxon>Fungi</taxon>
        <taxon>Dikarya</taxon>
        <taxon>Ascomycota</taxon>
        <taxon>Pezizomycotina</taxon>
        <taxon>Sordariomycetes</taxon>
        <taxon>Hypocreomycetidae</taxon>
        <taxon>Hypocreales</taxon>
        <taxon>Clavicipitaceae</taxon>
        <taxon>Metarhizium</taxon>
    </lineage>
</organism>
<feature type="transmembrane region" description="Helical" evidence="1">
    <location>
        <begin position="464"/>
        <end position="486"/>
    </location>
</feature>
<name>A0A0B4GNS7_METGA</name>
<dbReference type="PANTHER" id="PTHR37577">
    <property type="entry name" value="INTEGRAL MEMBRANE PROTEIN"/>
    <property type="match status" value="1"/>
</dbReference>
<comment type="caution">
    <text evidence="2">The sequence shown here is derived from an EMBL/GenBank/DDBJ whole genome shotgun (WGS) entry which is preliminary data.</text>
</comment>
<reference evidence="2 3" key="1">
    <citation type="journal article" date="2014" name="Proc. Natl. Acad. Sci. U.S.A.">
        <title>Trajectory and genomic determinants of fungal-pathogen speciation and host adaptation.</title>
        <authorList>
            <person name="Hu X."/>
            <person name="Xiao G."/>
            <person name="Zheng P."/>
            <person name="Shang Y."/>
            <person name="Su Y."/>
            <person name="Zhang X."/>
            <person name="Liu X."/>
            <person name="Zhan S."/>
            <person name="St Leger R.J."/>
            <person name="Wang C."/>
        </authorList>
    </citation>
    <scope>NUCLEOTIDE SEQUENCE [LARGE SCALE GENOMIC DNA]</scope>
    <source>
        <strain evidence="2 3">ARSEF 977</strain>
    </source>
</reference>
<feature type="transmembrane region" description="Helical" evidence="1">
    <location>
        <begin position="223"/>
        <end position="241"/>
    </location>
</feature>
<dbReference type="OrthoDB" id="5427664at2759"/>
<gene>
    <name evidence="2" type="ORF">MGU_08536</name>
</gene>
<feature type="transmembrane region" description="Helical" evidence="1">
    <location>
        <begin position="140"/>
        <end position="161"/>
    </location>
</feature>
<keyword evidence="1" id="KW-0812">Transmembrane</keyword>
<keyword evidence="1" id="KW-0472">Membrane</keyword>
<keyword evidence="3" id="KW-1185">Reference proteome</keyword>
<dbReference type="AlphaFoldDB" id="A0A0B4GNS7"/>
<feature type="transmembrane region" description="Helical" evidence="1">
    <location>
        <begin position="24"/>
        <end position="47"/>
    </location>
</feature>
<dbReference type="InterPro" id="IPR053018">
    <property type="entry name" value="Elsinochrome_Biosynth-Asso"/>
</dbReference>
<feature type="transmembrane region" description="Helical" evidence="1">
    <location>
        <begin position="105"/>
        <end position="128"/>
    </location>
</feature>
<dbReference type="PANTHER" id="PTHR37577:SF1">
    <property type="entry name" value="INTEGRAL MEMBRANE PROTEIN"/>
    <property type="match status" value="1"/>
</dbReference>
<evidence type="ECO:0000256" key="1">
    <source>
        <dbReference type="SAM" id="Phobius"/>
    </source>
</evidence>
<protein>
    <submittedName>
        <fullName evidence="2">Uncharacterized protein</fullName>
    </submittedName>
</protein>
<sequence>MAKCSYTCGGDAVPLEPYGDISGLGVLLGFTIMAWVSVVLVLLYYVLAFDPGVSPFTNKRGSGPSPSPSTNPVDAIVFQVFRILRSRSGLKPERHLQLEGAFNRCILMLADTQLITGIAIMISGYYSLTCGLSAYHWQTVLYLAWFSCLTHLSALTCLRAHLHAHPTARTGRLLLMTALLALLFVGFVPTGHFDFRDHQLPEKFSDSSPAVCYFKGGMDRGGTPFASMVLTLLLLAYGYLVRVAKLFESSSTVIYRLSRGLLDRNHDKFLNAWARGLQNMRPSVAWASTRLANLRRSGDVGDNDWTFGQVISLVLLAGPALSMSQLIYSCCLSPGMHRTQEDGNISAETCIQGDMVQAPEIAPCQPSPGECALAGVEIIPLEESHSSLPGDRNRSLADHSSTSILVRAATPAGNVEETRVEPSASHHYQILQSPGHVEQLRPRSDIDTEVIRILQLGRNAYPGLLGFADILIPSAPLLYFFASILAGVDFVVLLMHQILYFFILLPVFSQAFIVCVFFLKLCHVKRQVEAVVRCGLGVGLAVSAINALRSGPPFYILLGLLVGSLVGFQIIAFLSRAAFKLCSLRQHRRQGLAASS</sequence>
<feature type="transmembrane region" description="Helical" evidence="1">
    <location>
        <begin position="531"/>
        <end position="548"/>
    </location>
</feature>
<feature type="transmembrane region" description="Helical" evidence="1">
    <location>
        <begin position="498"/>
        <end position="519"/>
    </location>
</feature>
<dbReference type="HOGENOM" id="CLU_483181_0_0_1"/>
<feature type="transmembrane region" description="Helical" evidence="1">
    <location>
        <begin position="554"/>
        <end position="579"/>
    </location>
</feature>
<feature type="transmembrane region" description="Helical" evidence="1">
    <location>
        <begin position="173"/>
        <end position="193"/>
    </location>
</feature>
<accession>A0A0B4GNS7</accession>
<dbReference type="Proteomes" id="UP000031192">
    <property type="component" value="Unassembled WGS sequence"/>
</dbReference>
<dbReference type="EMBL" id="AZNH01000045">
    <property type="protein sequence ID" value="KID84233.1"/>
    <property type="molecule type" value="Genomic_DNA"/>
</dbReference>
<evidence type="ECO:0000313" key="2">
    <source>
        <dbReference type="EMBL" id="KID84233.1"/>
    </source>
</evidence>
<evidence type="ECO:0000313" key="3">
    <source>
        <dbReference type="Proteomes" id="UP000031192"/>
    </source>
</evidence>
<proteinExistence type="predicted"/>